<accession>A0A2N9JK38</accession>
<dbReference type="AlphaFoldDB" id="A0A2N9JK38"/>
<organism evidence="1 2">
    <name type="scientific">Micropruina glycogenica</name>
    <dbReference type="NCBI Taxonomy" id="75385"/>
    <lineage>
        <taxon>Bacteria</taxon>
        <taxon>Bacillati</taxon>
        <taxon>Actinomycetota</taxon>
        <taxon>Actinomycetes</taxon>
        <taxon>Propionibacteriales</taxon>
        <taxon>Nocardioidaceae</taxon>
        <taxon>Micropruina</taxon>
    </lineage>
</organism>
<dbReference type="EMBL" id="LT985188">
    <property type="protein sequence ID" value="SPD88380.1"/>
    <property type="molecule type" value="Genomic_DNA"/>
</dbReference>
<sequence length="152" mass="16481">MNTLCSRWRPPATRCCCAACATVRPPDLAAGRPGPIESPTVACPSGLRSTPRKRVWVFAHRGFKSHRHRQGPSHSVGADLRHAASFVGRKLRGMAIRDITTIRRHLQAEAREQGTWGSIPQSGEGWAVVAIAQHRGVVLEPPGEPADRGSRG</sequence>
<dbReference type="KEGG" id="mgg:MPLG2_3350"/>
<evidence type="ECO:0000313" key="2">
    <source>
        <dbReference type="Proteomes" id="UP000238164"/>
    </source>
</evidence>
<dbReference type="Proteomes" id="UP000238164">
    <property type="component" value="Chromosome 1"/>
</dbReference>
<keyword evidence="2" id="KW-1185">Reference proteome</keyword>
<gene>
    <name evidence="1" type="ORF">MPLG2_3350</name>
</gene>
<proteinExistence type="predicted"/>
<protein>
    <submittedName>
        <fullName evidence="1">Uncharacterized protein</fullName>
    </submittedName>
</protein>
<reference evidence="1 2" key="1">
    <citation type="submission" date="2018-02" db="EMBL/GenBank/DDBJ databases">
        <authorList>
            <person name="Cohen D.B."/>
            <person name="Kent A.D."/>
        </authorList>
    </citation>
    <scope>NUCLEOTIDE SEQUENCE [LARGE SCALE GENOMIC DNA]</scope>
    <source>
        <strain evidence="1">1</strain>
    </source>
</reference>
<evidence type="ECO:0000313" key="1">
    <source>
        <dbReference type="EMBL" id="SPD88380.1"/>
    </source>
</evidence>
<name>A0A2N9JK38_9ACTN</name>